<evidence type="ECO:0000313" key="3">
    <source>
        <dbReference type="Proteomes" id="UP000283474"/>
    </source>
</evidence>
<dbReference type="GO" id="GO:0016787">
    <property type="term" value="F:hydrolase activity"/>
    <property type="evidence" value="ECO:0007669"/>
    <property type="project" value="UniProtKB-KW"/>
</dbReference>
<feature type="transmembrane region" description="Helical" evidence="1">
    <location>
        <begin position="161"/>
        <end position="180"/>
    </location>
</feature>
<dbReference type="RefSeq" id="WP_128355240.1">
    <property type="nucleotide sequence ID" value="NZ_CP022987.1"/>
</dbReference>
<dbReference type="OrthoDB" id="9781927at2"/>
<dbReference type="Proteomes" id="UP000283474">
    <property type="component" value="Chromosome"/>
</dbReference>
<dbReference type="PANTHER" id="PTHR40031:SF1">
    <property type="entry name" value="MEMBRANE-BOUND METAL-DEPENDENT HYDROLASE"/>
    <property type="match status" value="1"/>
</dbReference>
<organism evidence="2 3">
    <name type="scientific">Pollutimonas thiosulfatoxidans</name>
    <dbReference type="NCBI Taxonomy" id="2028345"/>
    <lineage>
        <taxon>Bacteria</taxon>
        <taxon>Pseudomonadati</taxon>
        <taxon>Pseudomonadota</taxon>
        <taxon>Betaproteobacteria</taxon>
        <taxon>Burkholderiales</taxon>
        <taxon>Alcaligenaceae</taxon>
        <taxon>Pollutimonas</taxon>
    </lineage>
</organism>
<sequence length="347" mass="38409">MDSVTQAVLGAGIQGAMLGRFHGRKALAAGVLLATLPDLDVLIDYGNPVAGMINHRGFSHSLFVLSALAVLLTLLWRWWRPTAAYSAGRLFLTLWLVLITHPLLDAFTSYGTQLWWPFTPTPTSGSSIFIIDPFFTVPLLCMVVAAAIVGIRPRAEVALRWALAYCAIYLALSVAAKLAIEGRVHEALTQDGTRVVAMFSTPEPFNILLWRVVARTDDDHYVEAISSLLDTEPPERIRQPLNTHLAAVALPDSALLAGLQWFTDNWLRYDEVDGTLVVSDLRMGLGAGYYSFRFAMATRSGPDGAWQAITPSYWAHDRGTEHLKAIMRRIWQQTPPLPLAQWLQDAM</sequence>
<evidence type="ECO:0000256" key="1">
    <source>
        <dbReference type="SAM" id="Phobius"/>
    </source>
</evidence>
<keyword evidence="1" id="KW-0812">Transmembrane</keyword>
<dbReference type="Pfam" id="PF04307">
    <property type="entry name" value="YdjM"/>
    <property type="match status" value="1"/>
</dbReference>
<dbReference type="AlphaFoldDB" id="A0A410GD43"/>
<feature type="transmembrane region" description="Helical" evidence="1">
    <location>
        <begin position="128"/>
        <end position="149"/>
    </location>
</feature>
<dbReference type="EMBL" id="CP022987">
    <property type="protein sequence ID" value="QAA94236.1"/>
    <property type="molecule type" value="Genomic_DNA"/>
</dbReference>
<dbReference type="InterPro" id="IPR053170">
    <property type="entry name" value="Transcription_regulator"/>
</dbReference>
<feature type="transmembrane region" description="Helical" evidence="1">
    <location>
        <begin position="58"/>
        <end position="78"/>
    </location>
</feature>
<name>A0A410GD43_9BURK</name>
<dbReference type="KEGG" id="pus:CKA81_10620"/>
<keyword evidence="1" id="KW-1133">Transmembrane helix</keyword>
<feature type="transmembrane region" description="Helical" evidence="1">
    <location>
        <begin position="90"/>
        <end position="108"/>
    </location>
</feature>
<gene>
    <name evidence="2" type="ORF">CKA81_10620</name>
</gene>
<reference evidence="2 3" key="1">
    <citation type="submission" date="2017-08" db="EMBL/GenBank/DDBJ databases">
        <authorList>
            <person name="Park S.-J."/>
            <person name="Kim H."/>
        </authorList>
    </citation>
    <scope>NUCLEOTIDE SEQUENCE [LARGE SCALE GENOMIC DNA]</scope>
    <source>
        <strain evidence="3">ye3</strain>
    </source>
</reference>
<proteinExistence type="predicted"/>
<protein>
    <submittedName>
        <fullName evidence="2">Hydrolase</fullName>
    </submittedName>
</protein>
<dbReference type="PANTHER" id="PTHR40031">
    <property type="entry name" value="HYPOTHETICAL MEMBRANE SPANNING PROTEIN"/>
    <property type="match status" value="1"/>
</dbReference>
<keyword evidence="3" id="KW-1185">Reference proteome</keyword>
<dbReference type="InterPro" id="IPR007404">
    <property type="entry name" value="YdjM-like"/>
</dbReference>
<accession>A0A410GD43</accession>
<keyword evidence="1" id="KW-0472">Membrane</keyword>
<keyword evidence="2" id="KW-0378">Hydrolase</keyword>
<evidence type="ECO:0000313" key="2">
    <source>
        <dbReference type="EMBL" id="QAA94236.1"/>
    </source>
</evidence>